<dbReference type="Gramene" id="TVT98074">
    <property type="protein sequence ID" value="TVT98074"/>
    <property type="gene ID" value="EJB05_56650"/>
</dbReference>
<evidence type="ECO:0000313" key="2">
    <source>
        <dbReference type="Proteomes" id="UP000324897"/>
    </source>
</evidence>
<reference evidence="1 2" key="1">
    <citation type="journal article" date="2019" name="Sci. Rep.">
        <title>A high-quality genome of Eragrostis curvula grass provides insights into Poaceae evolution and supports new strategies to enhance forage quality.</title>
        <authorList>
            <person name="Carballo J."/>
            <person name="Santos B.A.C.M."/>
            <person name="Zappacosta D."/>
            <person name="Garbus I."/>
            <person name="Selva J.P."/>
            <person name="Gallo C.A."/>
            <person name="Diaz A."/>
            <person name="Albertini E."/>
            <person name="Caccamo M."/>
            <person name="Echenique V."/>
        </authorList>
    </citation>
    <scope>NUCLEOTIDE SEQUENCE [LARGE SCALE GENOMIC DNA]</scope>
    <source>
        <strain evidence="2">cv. Victoria</strain>
        <tissue evidence="1">Leaf</tissue>
    </source>
</reference>
<keyword evidence="2" id="KW-1185">Reference proteome</keyword>
<name>A0A5J9SFN4_9POAL</name>
<dbReference type="Proteomes" id="UP000324897">
    <property type="component" value="Unassembled WGS sequence"/>
</dbReference>
<feature type="non-terminal residue" evidence="1">
    <location>
        <position position="1"/>
    </location>
</feature>
<sequence length="106" mass="11416">MAGSEKKKAAAAIVVIAATSSSTKLEFLVSGSDGKVKMSLLIMNKVPRPLTSIWMLLGFVSSHDKFGERSIDEFGDGADGGKSEFSSVAYPFRTMILDGEICYIFK</sequence>
<dbReference type="AlphaFoldDB" id="A0A5J9SFN4"/>
<protein>
    <submittedName>
        <fullName evidence="1">Uncharacterized protein</fullName>
    </submittedName>
</protein>
<dbReference type="EMBL" id="RWGY01000904">
    <property type="protein sequence ID" value="TVT98074.1"/>
    <property type="molecule type" value="Genomic_DNA"/>
</dbReference>
<organism evidence="1 2">
    <name type="scientific">Eragrostis curvula</name>
    <name type="common">weeping love grass</name>
    <dbReference type="NCBI Taxonomy" id="38414"/>
    <lineage>
        <taxon>Eukaryota</taxon>
        <taxon>Viridiplantae</taxon>
        <taxon>Streptophyta</taxon>
        <taxon>Embryophyta</taxon>
        <taxon>Tracheophyta</taxon>
        <taxon>Spermatophyta</taxon>
        <taxon>Magnoliopsida</taxon>
        <taxon>Liliopsida</taxon>
        <taxon>Poales</taxon>
        <taxon>Poaceae</taxon>
        <taxon>PACMAD clade</taxon>
        <taxon>Chloridoideae</taxon>
        <taxon>Eragrostideae</taxon>
        <taxon>Eragrostidinae</taxon>
        <taxon>Eragrostis</taxon>
    </lineage>
</organism>
<feature type="non-terminal residue" evidence="1">
    <location>
        <position position="106"/>
    </location>
</feature>
<accession>A0A5J9SFN4</accession>
<proteinExistence type="predicted"/>
<evidence type="ECO:0000313" key="1">
    <source>
        <dbReference type="EMBL" id="TVT98074.1"/>
    </source>
</evidence>
<gene>
    <name evidence="1" type="ORF">EJB05_56650</name>
</gene>
<comment type="caution">
    <text evidence="1">The sequence shown here is derived from an EMBL/GenBank/DDBJ whole genome shotgun (WGS) entry which is preliminary data.</text>
</comment>